<evidence type="ECO:0000256" key="6">
    <source>
        <dbReference type="ARBA" id="ARBA00023136"/>
    </source>
</evidence>
<protein>
    <submittedName>
        <fullName evidence="9">Sugar ABC transporter permease</fullName>
    </submittedName>
</protein>
<feature type="transmembrane region" description="Helical" evidence="7">
    <location>
        <begin position="186"/>
        <end position="211"/>
    </location>
</feature>
<evidence type="ECO:0000256" key="4">
    <source>
        <dbReference type="ARBA" id="ARBA00022692"/>
    </source>
</evidence>
<evidence type="ECO:0000256" key="3">
    <source>
        <dbReference type="ARBA" id="ARBA00022475"/>
    </source>
</evidence>
<dbReference type="Gene3D" id="1.10.3720.10">
    <property type="entry name" value="MetI-like"/>
    <property type="match status" value="1"/>
</dbReference>
<dbReference type="InterPro" id="IPR050901">
    <property type="entry name" value="BP-dep_ABC_trans_perm"/>
</dbReference>
<feature type="transmembrane region" description="Helical" evidence="7">
    <location>
        <begin position="109"/>
        <end position="133"/>
    </location>
</feature>
<evidence type="ECO:0000256" key="1">
    <source>
        <dbReference type="ARBA" id="ARBA00004651"/>
    </source>
</evidence>
<evidence type="ECO:0000313" key="10">
    <source>
        <dbReference type="Proteomes" id="UP000265462"/>
    </source>
</evidence>
<dbReference type="InterPro" id="IPR000515">
    <property type="entry name" value="MetI-like"/>
</dbReference>
<dbReference type="CDD" id="cd06261">
    <property type="entry name" value="TM_PBP2"/>
    <property type="match status" value="1"/>
</dbReference>
<evidence type="ECO:0000313" key="9">
    <source>
        <dbReference type="EMBL" id="AUI38161.1"/>
    </source>
</evidence>
<dbReference type="Proteomes" id="UP000265462">
    <property type="component" value="Chromosome"/>
</dbReference>
<feature type="transmembrane region" description="Helical" evidence="7">
    <location>
        <begin position="12"/>
        <end position="32"/>
    </location>
</feature>
<dbReference type="RefSeq" id="WP_119877982.1">
    <property type="nucleotide sequence ID" value="NZ_CP025074.1"/>
</dbReference>
<feature type="transmembrane region" description="Helical" evidence="7">
    <location>
        <begin position="247"/>
        <end position="265"/>
    </location>
</feature>
<dbReference type="Pfam" id="PF00528">
    <property type="entry name" value="BPD_transp_1"/>
    <property type="match status" value="1"/>
</dbReference>
<keyword evidence="4 7" id="KW-0812">Transmembrane</keyword>
<organism evidence="9 10">
    <name type="scientific">Bacillus caldolyticus</name>
    <dbReference type="NCBI Taxonomy" id="1394"/>
    <lineage>
        <taxon>Bacteria</taxon>
        <taxon>Bacillati</taxon>
        <taxon>Bacillota</taxon>
        <taxon>Bacilli</taxon>
        <taxon>Bacillales</taxon>
        <taxon>Anoxybacillaceae</taxon>
        <taxon>Geobacillus</taxon>
        <taxon>Geobacillus thermoleovorans group</taxon>
    </lineage>
</organism>
<sequence length="280" mass="31490">MAQKKIYSLVKNILFYGAISLFVLIVMFPFIWQALTSFKPPEQINKMPPDWWPGRLWIEYYVNVFTKRPFLLYLKNSAVVSITTTIVSLAVGSFCAYALARLRFRGKKVILALVLSVSMFPHIATLSPMFLFLRKMELLNTYTGLVLPYTTFALPLTIWTLTSFFRELPKELEEAAIMDGCSRIKAFWKVTIPLAAPGMFTTAILVFIAAWNEFLYALSFMTQDGMRTVPPGIAMFPGEHDLPWGDIAAASVVVTVPLIILVLIFQRRIIAGLTSGGVKG</sequence>
<name>A0ABM6QRS3_BACCL</name>
<dbReference type="PANTHER" id="PTHR32243">
    <property type="entry name" value="MALTOSE TRANSPORT SYSTEM PERMEASE-RELATED"/>
    <property type="match status" value="1"/>
</dbReference>
<evidence type="ECO:0000256" key="7">
    <source>
        <dbReference type="RuleBase" id="RU363032"/>
    </source>
</evidence>
<proteinExistence type="inferred from homology"/>
<feature type="transmembrane region" description="Helical" evidence="7">
    <location>
        <begin position="78"/>
        <end position="100"/>
    </location>
</feature>
<comment type="subcellular location">
    <subcellularLocation>
        <location evidence="1 7">Cell membrane</location>
        <topology evidence="1 7">Multi-pass membrane protein</topology>
    </subcellularLocation>
</comment>
<keyword evidence="2 7" id="KW-0813">Transport</keyword>
<evidence type="ECO:0000256" key="2">
    <source>
        <dbReference type="ARBA" id="ARBA00022448"/>
    </source>
</evidence>
<comment type="similarity">
    <text evidence="7">Belongs to the binding-protein-dependent transport system permease family.</text>
</comment>
<reference evidence="9 10" key="1">
    <citation type="submission" date="2018-02" db="EMBL/GenBank/DDBJ databases">
        <title>Complete genome and methylome analysis of Bacillus caldolyticus.</title>
        <authorList>
            <person name="Fomenkov A.I."/>
            <person name="Mersha F."/>
            <person name="Vincze T."/>
            <person name="Roberts R.J."/>
        </authorList>
    </citation>
    <scope>NUCLEOTIDE SEQUENCE [LARGE SCALE GENOMIC DNA]</scope>
    <source>
        <strain evidence="9 10">NEB414</strain>
    </source>
</reference>
<gene>
    <name evidence="9" type="ORF">CWI35_17900</name>
</gene>
<dbReference type="EMBL" id="CP025074">
    <property type="protein sequence ID" value="AUI38161.1"/>
    <property type="molecule type" value="Genomic_DNA"/>
</dbReference>
<feature type="transmembrane region" description="Helical" evidence="7">
    <location>
        <begin position="145"/>
        <end position="165"/>
    </location>
</feature>
<keyword evidence="3" id="KW-1003">Cell membrane</keyword>
<dbReference type="SUPFAM" id="SSF161098">
    <property type="entry name" value="MetI-like"/>
    <property type="match status" value="1"/>
</dbReference>
<accession>A0ABM6QRS3</accession>
<evidence type="ECO:0000256" key="5">
    <source>
        <dbReference type="ARBA" id="ARBA00022989"/>
    </source>
</evidence>
<keyword evidence="10" id="KW-1185">Reference proteome</keyword>
<dbReference type="PANTHER" id="PTHR32243:SF18">
    <property type="entry name" value="INNER MEMBRANE ABC TRANSPORTER PERMEASE PROTEIN YCJP"/>
    <property type="match status" value="1"/>
</dbReference>
<dbReference type="InterPro" id="IPR035906">
    <property type="entry name" value="MetI-like_sf"/>
</dbReference>
<keyword evidence="6 7" id="KW-0472">Membrane</keyword>
<dbReference type="PROSITE" id="PS50928">
    <property type="entry name" value="ABC_TM1"/>
    <property type="match status" value="1"/>
</dbReference>
<keyword evidence="5 7" id="KW-1133">Transmembrane helix</keyword>
<feature type="domain" description="ABC transmembrane type-1" evidence="8">
    <location>
        <begin position="74"/>
        <end position="265"/>
    </location>
</feature>
<evidence type="ECO:0000259" key="8">
    <source>
        <dbReference type="PROSITE" id="PS50928"/>
    </source>
</evidence>